<accession>A0A1I2MAE2</accession>
<dbReference type="Proteomes" id="UP000198623">
    <property type="component" value="Unassembled WGS sequence"/>
</dbReference>
<evidence type="ECO:0000313" key="3">
    <source>
        <dbReference type="Proteomes" id="UP000198623"/>
    </source>
</evidence>
<dbReference type="InterPro" id="IPR000182">
    <property type="entry name" value="GNAT_dom"/>
</dbReference>
<dbReference type="Pfam" id="PF00583">
    <property type="entry name" value="Acetyltransf_1"/>
    <property type="match status" value="1"/>
</dbReference>
<dbReference type="EMBL" id="FOOU01000001">
    <property type="protein sequence ID" value="SFF88443.1"/>
    <property type="molecule type" value="Genomic_DNA"/>
</dbReference>
<keyword evidence="2" id="KW-0689">Ribosomal protein</keyword>
<dbReference type="OrthoDB" id="27442at2"/>
<reference evidence="3" key="1">
    <citation type="submission" date="2016-10" db="EMBL/GenBank/DDBJ databases">
        <authorList>
            <person name="Varghese N."/>
            <person name="Submissions S."/>
        </authorList>
    </citation>
    <scope>NUCLEOTIDE SEQUENCE [LARGE SCALE GENOMIC DNA]</scope>
    <source>
        <strain evidence="3">CGMCC 1.10971</strain>
    </source>
</reference>
<dbReference type="PANTHER" id="PTHR43072">
    <property type="entry name" value="N-ACETYLTRANSFERASE"/>
    <property type="match status" value="1"/>
</dbReference>
<dbReference type="AlphaFoldDB" id="A0A1I2MAE2"/>
<name>A0A1I2MAE2_9GAMM</name>
<dbReference type="Pfam" id="PF11814">
    <property type="entry name" value="DUF3335"/>
    <property type="match status" value="1"/>
</dbReference>
<dbReference type="RefSeq" id="WP_090723938.1">
    <property type="nucleotide sequence ID" value="NZ_FOOU01000001.1"/>
</dbReference>
<dbReference type="GO" id="GO:0016747">
    <property type="term" value="F:acyltransferase activity, transferring groups other than amino-acyl groups"/>
    <property type="evidence" value="ECO:0007669"/>
    <property type="project" value="InterPro"/>
</dbReference>
<keyword evidence="3" id="KW-1185">Reference proteome</keyword>
<evidence type="ECO:0000259" key="1">
    <source>
        <dbReference type="PROSITE" id="PS51186"/>
    </source>
</evidence>
<feature type="domain" description="N-acetyltransferase" evidence="1">
    <location>
        <begin position="4"/>
        <end position="150"/>
    </location>
</feature>
<dbReference type="Gene3D" id="3.40.630.30">
    <property type="match status" value="1"/>
</dbReference>
<dbReference type="InterPro" id="IPR021770">
    <property type="entry name" value="DUF3335"/>
</dbReference>
<evidence type="ECO:0000313" key="2">
    <source>
        <dbReference type="EMBL" id="SFF88443.1"/>
    </source>
</evidence>
<dbReference type="Gene3D" id="3.90.70.10">
    <property type="entry name" value="Cysteine proteinases"/>
    <property type="match status" value="1"/>
</dbReference>
<proteinExistence type="predicted"/>
<dbReference type="InterPro" id="IPR016181">
    <property type="entry name" value="Acyl_CoA_acyltransferase"/>
</dbReference>
<dbReference type="PROSITE" id="PS51186">
    <property type="entry name" value="GNAT"/>
    <property type="match status" value="1"/>
</dbReference>
<organism evidence="2 3">
    <name type="scientific">Neptunomonas qingdaonensis</name>
    <dbReference type="NCBI Taxonomy" id="1045558"/>
    <lineage>
        <taxon>Bacteria</taxon>
        <taxon>Pseudomonadati</taxon>
        <taxon>Pseudomonadota</taxon>
        <taxon>Gammaproteobacteria</taxon>
        <taxon>Oceanospirillales</taxon>
        <taxon>Oceanospirillaceae</taxon>
        <taxon>Neptunomonas</taxon>
    </lineage>
</organism>
<dbReference type="SUPFAM" id="SSF55729">
    <property type="entry name" value="Acyl-CoA N-acyltransferases (Nat)"/>
    <property type="match status" value="1"/>
</dbReference>
<sequence>MGVLNIRQAQGDDLAALLEIEEACFSGDRISKRRFQHWLKATNCVFLVAEDAQGLIGYGLILLHKGTRLARLYSLAIAKRGRQQGVGRLLMDELEKNTAARGRLYMRLEVATSNAGAIKLYESLGYRCFDEYTDYYEDHSDALRMQKRIRFIQSPQAYKPTPWYQQTTDFTCGPAALMMGMASLNADVKLSQELELDIWREATTIFMTSGHGGCHPLGLALAAHRRGFEATTYINSRHPLFIEGVRSEHKKAVMSAVDQQFHQKAEAEGVNTVFADVTQNQIQNWLTQGYAVLVLISTYRMDGLKAPHWVTVTAVDDICLYVHDPDPDDKHQLPIDCQHIPIARENFAKMSAFGRGRLRTAVIIRK</sequence>
<keyword evidence="2" id="KW-0687">Ribonucleoprotein</keyword>
<protein>
    <submittedName>
        <fullName evidence="2">Ribosomal protein S18 acetylase RimI</fullName>
    </submittedName>
</protein>
<gene>
    <name evidence="2" type="ORF">SAMN05216175_101519</name>
</gene>
<dbReference type="CDD" id="cd04301">
    <property type="entry name" value="NAT_SF"/>
    <property type="match status" value="1"/>
</dbReference>
<dbReference type="GO" id="GO:0005840">
    <property type="term" value="C:ribosome"/>
    <property type="evidence" value="ECO:0007669"/>
    <property type="project" value="UniProtKB-KW"/>
</dbReference>
<dbReference type="STRING" id="1045558.SAMN05216175_101519"/>